<gene>
    <name evidence="1" type="ORF">RFULGI_LOCUS14736</name>
</gene>
<dbReference type="Proteomes" id="UP000789396">
    <property type="component" value="Unassembled WGS sequence"/>
</dbReference>
<reference evidence="1" key="1">
    <citation type="submission" date="2021-06" db="EMBL/GenBank/DDBJ databases">
        <authorList>
            <person name="Kallberg Y."/>
            <person name="Tangrot J."/>
            <person name="Rosling A."/>
        </authorList>
    </citation>
    <scope>NUCLEOTIDE SEQUENCE</scope>
    <source>
        <strain evidence="1">IN212</strain>
    </source>
</reference>
<comment type="caution">
    <text evidence="1">The sequence shown here is derived from an EMBL/GenBank/DDBJ whole genome shotgun (WGS) entry which is preliminary data.</text>
</comment>
<feature type="non-terminal residue" evidence="1">
    <location>
        <position position="1"/>
    </location>
</feature>
<organism evidence="1 2">
    <name type="scientific">Racocetra fulgida</name>
    <dbReference type="NCBI Taxonomy" id="60492"/>
    <lineage>
        <taxon>Eukaryota</taxon>
        <taxon>Fungi</taxon>
        <taxon>Fungi incertae sedis</taxon>
        <taxon>Mucoromycota</taxon>
        <taxon>Glomeromycotina</taxon>
        <taxon>Glomeromycetes</taxon>
        <taxon>Diversisporales</taxon>
        <taxon>Gigasporaceae</taxon>
        <taxon>Racocetra</taxon>
    </lineage>
</organism>
<dbReference type="EMBL" id="CAJVPZ010043910">
    <property type="protein sequence ID" value="CAG8766562.1"/>
    <property type="molecule type" value="Genomic_DNA"/>
</dbReference>
<protein>
    <submittedName>
        <fullName evidence="1">6763_t:CDS:1</fullName>
    </submittedName>
</protein>
<evidence type="ECO:0000313" key="1">
    <source>
        <dbReference type="EMBL" id="CAG8766562.1"/>
    </source>
</evidence>
<proteinExistence type="predicted"/>
<dbReference type="AlphaFoldDB" id="A0A9N9J6S4"/>
<accession>A0A9N9J6S4</accession>
<feature type="non-terminal residue" evidence="1">
    <location>
        <position position="43"/>
    </location>
</feature>
<keyword evidence="2" id="KW-1185">Reference proteome</keyword>
<name>A0A9N9J6S4_9GLOM</name>
<evidence type="ECO:0000313" key="2">
    <source>
        <dbReference type="Proteomes" id="UP000789396"/>
    </source>
</evidence>
<sequence>TLTENNTTEHEYDAASPIYDKITITTHNVQGLNTRLKTQLWFV</sequence>